<evidence type="ECO:0000256" key="6">
    <source>
        <dbReference type="ARBA" id="ARBA00022692"/>
    </source>
</evidence>
<comment type="similarity">
    <text evidence="2">Belongs to the multi antimicrobial extrusion (MATE) (TC 2.A.66.1) family. MepA subfamily.</text>
</comment>
<organism evidence="11 12">
    <name type="scientific">Feifania hominis</name>
    <dbReference type="NCBI Taxonomy" id="2763660"/>
    <lineage>
        <taxon>Bacteria</taxon>
        <taxon>Bacillati</taxon>
        <taxon>Bacillota</taxon>
        <taxon>Clostridia</taxon>
        <taxon>Eubacteriales</taxon>
        <taxon>Feifaniaceae</taxon>
        <taxon>Feifania</taxon>
    </lineage>
</organism>
<dbReference type="GO" id="GO:0015297">
    <property type="term" value="F:antiporter activity"/>
    <property type="evidence" value="ECO:0007669"/>
    <property type="project" value="InterPro"/>
</dbReference>
<dbReference type="RefSeq" id="WP_249300851.1">
    <property type="nucleotide sequence ID" value="NZ_JACRSP010000004.1"/>
</dbReference>
<dbReference type="GO" id="GO:0042910">
    <property type="term" value="F:xenobiotic transmembrane transporter activity"/>
    <property type="evidence" value="ECO:0007669"/>
    <property type="project" value="InterPro"/>
</dbReference>
<feature type="transmembrane region" description="Helical" evidence="10">
    <location>
        <begin position="84"/>
        <end position="110"/>
    </location>
</feature>
<accession>A0A926HVQ1</accession>
<dbReference type="InterPro" id="IPR048279">
    <property type="entry name" value="MdtK-like"/>
</dbReference>
<feature type="transmembrane region" description="Helical" evidence="10">
    <location>
        <begin position="12"/>
        <end position="35"/>
    </location>
</feature>
<evidence type="ECO:0000256" key="1">
    <source>
        <dbReference type="ARBA" id="ARBA00004651"/>
    </source>
</evidence>
<feature type="transmembrane region" description="Helical" evidence="10">
    <location>
        <begin position="230"/>
        <end position="253"/>
    </location>
</feature>
<evidence type="ECO:0000256" key="5">
    <source>
        <dbReference type="ARBA" id="ARBA00022475"/>
    </source>
</evidence>
<feature type="transmembrane region" description="Helical" evidence="10">
    <location>
        <begin position="47"/>
        <end position="72"/>
    </location>
</feature>
<keyword evidence="7 10" id="KW-1133">Transmembrane helix</keyword>
<evidence type="ECO:0000313" key="12">
    <source>
        <dbReference type="Proteomes" id="UP000620366"/>
    </source>
</evidence>
<feature type="transmembrane region" description="Helical" evidence="10">
    <location>
        <begin position="159"/>
        <end position="180"/>
    </location>
</feature>
<keyword evidence="5" id="KW-1003">Cell membrane</keyword>
<comment type="subcellular location">
    <subcellularLocation>
        <location evidence="1">Cell membrane</location>
        <topology evidence="1">Multi-pass membrane protein</topology>
    </subcellularLocation>
</comment>
<dbReference type="Pfam" id="PF01554">
    <property type="entry name" value="MatE"/>
    <property type="match status" value="2"/>
</dbReference>
<feature type="transmembrane region" description="Helical" evidence="10">
    <location>
        <begin position="186"/>
        <end position="209"/>
    </location>
</feature>
<feature type="transmembrane region" description="Helical" evidence="10">
    <location>
        <begin position="311"/>
        <end position="334"/>
    </location>
</feature>
<dbReference type="PANTHER" id="PTHR43823:SF3">
    <property type="entry name" value="MULTIDRUG EXPORT PROTEIN MEPA"/>
    <property type="match status" value="1"/>
</dbReference>
<keyword evidence="9" id="KW-0046">Antibiotic resistance</keyword>
<dbReference type="InterPro" id="IPR045070">
    <property type="entry name" value="MATE_MepA-like"/>
</dbReference>
<dbReference type="PIRSF" id="PIRSF006603">
    <property type="entry name" value="DinF"/>
    <property type="match status" value="1"/>
</dbReference>
<dbReference type="InterPro" id="IPR051327">
    <property type="entry name" value="MATE_MepA_subfamily"/>
</dbReference>
<keyword evidence="8 10" id="KW-0472">Membrane</keyword>
<evidence type="ECO:0000313" key="11">
    <source>
        <dbReference type="EMBL" id="MBC8536856.1"/>
    </source>
</evidence>
<dbReference type="GO" id="GO:0046677">
    <property type="term" value="P:response to antibiotic"/>
    <property type="evidence" value="ECO:0007669"/>
    <property type="project" value="UniProtKB-KW"/>
</dbReference>
<feature type="transmembrane region" description="Helical" evidence="10">
    <location>
        <begin position="130"/>
        <end position="147"/>
    </location>
</feature>
<evidence type="ECO:0000256" key="8">
    <source>
        <dbReference type="ARBA" id="ARBA00023136"/>
    </source>
</evidence>
<dbReference type="InterPro" id="IPR002528">
    <property type="entry name" value="MATE_fam"/>
</dbReference>
<evidence type="ECO:0000256" key="4">
    <source>
        <dbReference type="ARBA" id="ARBA00022448"/>
    </source>
</evidence>
<feature type="transmembrane region" description="Helical" evidence="10">
    <location>
        <begin position="354"/>
        <end position="373"/>
    </location>
</feature>
<evidence type="ECO:0000256" key="3">
    <source>
        <dbReference type="ARBA" id="ARBA00022106"/>
    </source>
</evidence>
<proteinExistence type="inferred from homology"/>
<dbReference type="AlphaFoldDB" id="A0A926HVQ1"/>
<dbReference type="PANTHER" id="PTHR43823">
    <property type="entry name" value="SPORULATION PROTEIN YKVU"/>
    <property type="match status" value="1"/>
</dbReference>
<keyword evidence="12" id="KW-1185">Reference proteome</keyword>
<evidence type="ECO:0000256" key="9">
    <source>
        <dbReference type="ARBA" id="ARBA00023251"/>
    </source>
</evidence>
<feature type="transmembrane region" description="Helical" evidence="10">
    <location>
        <begin position="265"/>
        <end position="286"/>
    </location>
</feature>
<dbReference type="CDD" id="cd13143">
    <property type="entry name" value="MATE_MepA_like"/>
    <property type="match status" value="1"/>
</dbReference>
<dbReference type="EMBL" id="JACRSP010000004">
    <property type="protein sequence ID" value="MBC8536856.1"/>
    <property type="molecule type" value="Genomic_DNA"/>
</dbReference>
<protein>
    <recommendedName>
        <fullName evidence="3">Multidrug export protein MepA</fullName>
    </recommendedName>
</protein>
<evidence type="ECO:0000256" key="2">
    <source>
        <dbReference type="ARBA" id="ARBA00008417"/>
    </source>
</evidence>
<reference evidence="11" key="1">
    <citation type="submission" date="2020-08" db="EMBL/GenBank/DDBJ databases">
        <title>Genome public.</title>
        <authorList>
            <person name="Liu C."/>
            <person name="Sun Q."/>
        </authorList>
    </citation>
    <scope>NUCLEOTIDE SEQUENCE</scope>
    <source>
        <strain evidence="11">BX7</strain>
    </source>
</reference>
<dbReference type="GO" id="GO:0005886">
    <property type="term" value="C:plasma membrane"/>
    <property type="evidence" value="ECO:0007669"/>
    <property type="project" value="UniProtKB-SubCell"/>
</dbReference>
<sequence>MYEGKTHKLFAKYAVAQMIGLLLNSVYMIVDGIFIGHRLGTDAMAAAAVSVPLLEVLIALSMAIASGAGILISGHIGRGEENRAVGVFNTAVICAVGMGLLIVALGSAFLDELAELLGSTAQIHSQATAYMRYIILFSPFLILSFLLSGIARNDGKPGLAMLALAAGAVSNVLLDYVFLYPLNMGIGGAALATALGPIFSVLILLPHFLGRRGALFFARTQLHLKKVGRIFTLGFPSFIMEFTIGMVTFVYNFAIVRHGFGEIGLAAYLVIGYLMLIILTIFLGMAEGLQPVFSYFAGVGKTERSRDMRAFAVRVFLLVGVVCYLLIVLFSRPFFSIFNPHDTALIDFTQSRSLGYFSGFFLAGYNILMISYWQSTRRTATAMAVSLSRSVIWPPVLIALLPLAFGREAIWVCHSLSEVLTACTAFILLRRDGREKDPGVSRADEPA</sequence>
<keyword evidence="4" id="KW-0813">Transport</keyword>
<evidence type="ECO:0000256" key="7">
    <source>
        <dbReference type="ARBA" id="ARBA00022989"/>
    </source>
</evidence>
<comment type="caution">
    <text evidence="11">The sequence shown here is derived from an EMBL/GenBank/DDBJ whole genome shotgun (WGS) entry which is preliminary data.</text>
</comment>
<keyword evidence="6 10" id="KW-0812">Transmembrane</keyword>
<gene>
    <name evidence="11" type="ORF">H8695_09170</name>
</gene>
<name>A0A926HVQ1_9FIRM</name>
<evidence type="ECO:0000256" key="10">
    <source>
        <dbReference type="SAM" id="Phobius"/>
    </source>
</evidence>
<dbReference type="Proteomes" id="UP000620366">
    <property type="component" value="Unassembled WGS sequence"/>
</dbReference>